<reference evidence="1" key="2">
    <citation type="journal article" date="2020" name="Nat. Commun.">
        <title>Large-scale genome sequencing of mycorrhizal fungi provides insights into the early evolution of symbiotic traits.</title>
        <authorList>
            <person name="Miyauchi S."/>
            <person name="Kiss E."/>
            <person name="Kuo A."/>
            <person name="Drula E."/>
            <person name="Kohler A."/>
            <person name="Sanchez-Garcia M."/>
            <person name="Morin E."/>
            <person name="Andreopoulos B."/>
            <person name="Barry K.W."/>
            <person name="Bonito G."/>
            <person name="Buee M."/>
            <person name="Carver A."/>
            <person name="Chen C."/>
            <person name="Cichocki N."/>
            <person name="Clum A."/>
            <person name="Culley D."/>
            <person name="Crous P.W."/>
            <person name="Fauchery L."/>
            <person name="Girlanda M."/>
            <person name="Hayes R.D."/>
            <person name="Keri Z."/>
            <person name="LaButti K."/>
            <person name="Lipzen A."/>
            <person name="Lombard V."/>
            <person name="Magnuson J."/>
            <person name="Maillard F."/>
            <person name="Murat C."/>
            <person name="Nolan M."/>
            <person name="Ohm R.A."/>
            <person name="Pangilinan J."/>
            <person name="Pereira M.F."/>
            <person name="Perotto S."/>
            <person name="Peter M."/>
            <person name="Pfister S."/>
            <person name="Riley R."/>
            <person name="Sitrit Y."/>
            <person name="Stielow J.B."/>
            <person name="Szollosi G."/>
            <person name="Zifcakova L."/>
            <person name="Stursova M."/>
            <person name="Spatafora J.W."/>
            <person name="Tedersoo L."/>
            <person name="Vaario L.M."/>
            <person name="Yamada A."/>
            <person name="Yan M."/>
            <person name="Wang P."/>
            <person name="Xu J."/>
            <person name="Bruns T."/>
            <person name="Baldrian P."/>
            <person name="Vilgalys R."/>
            <person name="Dunand C."/>
            <person name="Henrissat B."/>
            <person name="Grigoriev I.V."/>
            <person name="Hibbett D."/>
            <person name="Nagy L.G."/>
            <person name="Martin F.M."/>
        </authorList>
    </citation>
    <scope>NUCLEOTIDE SEQUENCE</scope>
    <source>
        <strain evidence="1">Prilba</strain>
    </source>
</reference>
<comment type="caution">
    <text evidence="1">The sequence shown here is derived from an EMBL/GenBank/DDBJ whole genome shotgun (WGS) entry which is preliminary data.</text>
</comment>
<dbReference type="EMBL" id="WHVB01000009">
    <property type="protein sequence ID" value="KAF8479667.1"/>
    <property type="molecule type" value="Genomic_DNA"/>
</dbReference>
<dbReference type="AlphaFoldDB" id="A0A9P5MVH4"/>
<dbReference type="OrthoDB" id="3243781at2759"/>
<gene>
    <name evidence="1" type="ORF">DFH94DRAFT_745079</name>
</gene>
<evidence type="ECO:0000313" key="2">
    <source>
        <dbReference type="Proteomes" id="UP000759537"/>
    </source>
</evidence>
<dbReference type="Proteomes" id="UP000759537">
    <property type="component" value="Unassembled WGS sequence"/>
</dbReference>
<protein>
    <submittedName>
        <fullName evidence="1">Uncharacterized protein</fullName>
    </submittedName>
</protein>
<sequence length="334" mass="36357">MTRENQPLFPDTFYTAPLDAWAATIQRLPSASEAKKCLLEQVVHYKALSDMEHEFLIVYASHPSGSKIVLGVDRNAQDVTSASSKQVSVSMDTTQSSTLASSSRYLNTLMCVKSPSTPSSSSSSSSSSEASSHLAYDGVQVSHDGTPTPILAQHGPSVPLLTITFTSTSRSPSASSSSSFGGSDTGRPSLLHLSVLLLTIRTHFPSYALLQYQCYFFARVTCLALMDLFGGVETELEEGRRAATWRGVHVSLYSAGRAALQNMLLLPLVEFPALIVPAGLFAVYSAVKLYEGNVVGSEVDRRRISDEKIRQHAIPNMYRAAWHSFTLERRKVAK</sequence>
<keyword evidence="2" id="KW-1185">Reference proteome</keyword>
<reference evidence="1" key="1">
    <citation type="submission" date="2019-10" db="EMBL/GenBank/DDBJ databases">
        <authorList>
            <consortium name="DOE Joint Genome Institute"/>
            <person name="Kuo A."/>
            <person name="Miyauchi S."/>
            <person name="Kiss E."/>
            <person name="Drula E."/>
            <person name="Kohler A."/>
            <person name="Sanchez-Garcia M."/>
            <person name="Andreopoulos B."/>
            <person name="Barry K.W."/>
            <person name="Bonito G."/>
            <person name="Buee M."/>
            <person name="Carver A."/>
            <person name="Chen C."/>
            <person name="Cichocki N."/>
            <person name="Clum A."/>
            <person name="Culley D."/>
            <person name="Crous P.W."/>
            <person name="Fauchery L."/>
            <person name="Girlanda M."/>
            <person name="Hayes R."/>
            <person name="Keri Z."/>
            <person name="LaButti K."/>
            <person name="Lipzen A."/>
            <person name="Lombard V."/>
            <person name="Magnuson J."/>
            <person name="Maillard F."/>
            <person name="Morin E."/>
            <person name="Murat C."/>
            <person name="Nolan M."/>
            <person name="Ohm R."/>
            <person name="Pangilinan J."/>
            <person name="Pereira M."/>
            <person name="Perotto S."/>
            <person name="Peter M."/>
            <person name="Riley R."/>
            <person name="Sitrit Y."/>
            <person name="Stielow B."/>
            <person name="Szollosi G."/>
            <person name="Zifcakova L."/>
            <person name="Stursova M."/>
            <person name="Spatafora J.W."/>
            <person name="Tedersoo L."/>
            <person name="Vaario L.-M."/>
            <person name="Yamada A."/>
            <person name="Yan M."/>
            <person name="Wang P."/>
            <person name="Xu J."/>
            <person name="Bruns T."/>
            <person name="Baldrian P."/>
            <person name="Vilgalys R."/>
            <person name="Henrissat B."/>
            <person name="Grigoriev I.V."/>
            <person name="Hibbett D."/>
            <person name="Nagy L.G."/>
            <person name="Martin F.M."/>
        </authorList>
    </citation>
    <scope>NUCLEOTIDE SEQUENCE</scope>
    <source>
        <strain evidence="1">Prilba</strain>
    </source>
</reference>
<evidence type="ECO:0000313" key="1">
    <source>
        <dbReference type="EMBL" id="KAF8479667.1"/>
    </source>
</evidence>
<organism evidence="1 2">
    <name type="scientific">Russula ochroleuca</name>
    <dbReference type="NCBI Taxonomy" id="152965"/>
    <lineage>
        <taxon>Eukaryota</taxon>
        <taxon>Fungi</taxon>
        <taxon>Dikarya</taxon>
        <taxon>Basidiomycota</taxon>
        <taxon>Agaricomycotina</taxon>
        <taxon>Agaricomycetes</taxon>
        <taxon>Russulales</taxon>
        <taxon>Russulaceae</taxon>
        <taxon>Russula</taxon>
    </lineage>
</organism>
<accession>A0A9P5MVH4</accession>
<proteinExistence type="predicted"/>
<name>A0A9P5MVH4_9AGAM</name>